<proteinExistence type="inferred from homology"/>
<dbReference type="Pfam" id="PF08327">
    <property type="entry name" value="AHSA1"/>
    <property type="match status" value="1"/>
</dbReference>
<protein>
    <submittedName>
        <fullName evidence="3">Uncharacterized conserved protein YndB, AHSA1/START domain</fullName>
    </submittedName>
</protein>
<dbReference type="STRING" id="728005.SAMN04488059_1033"/>
<organism evidence="3 4">
    <name type="scientific">Devosia psychrophila</name>
    <dbReference type="NCBI Taxonomy" id="728005"/>
    <lineage>
        <taxon>Bacteria</taxon>
        <taxon>Pseudomonadati</taxon>
        <taxon>Pseudomonadota</taxon>
        <taxon>Alphaproteobacteria</taxon>
        <taxon>Hyphomicrobiales</taxon>
        <taxon>Devosiaceae</taxon>
        <taxon>Devosia</taxon>
    </lineage>
</organism>
<dbReference type="RefSeq" id="WP_052952728.1">
    <property type="nucleotide sequence ID" value="NZ_FOMB01000003.1"/>
</dbReference>
<dbReference type="AlphaFoldDB" id="A0A1I1H8A0"/>
<dbReference type="OrthoDB" id="9805228at2"/>
<dbReference type="Proteomes" id="UP000182258">
    <property type="component" value="Unassembled WGS sequence"/>
</dbReference>
<dbReference type="Gene3D" id="3.30.530.20">
    <property type="match status" value="1"/>
</dbReference>
<dbReference type="SUPFAM" id="SSF55961">
    <property type="entry name" value="Bet v1-like"/>
    <property type="match status" value="1"/>
</dbReference>
<sequence>MLGTLIASVRMERTYNAPPERVFDAWLDPATVAKWMAPGQIAASAKIDPQVGGHYQVFHSVAGRSVGGFDARIVELDRANRIGLDWGFWGPELDRGPRYDSRLAISFYPIPSGTRLLLVHDKLEDLNAALPEVAAHVDVGWQDVLATLAMVIE</sequence>
<accession>A0A1I1H8A0</accession>
<dbReference type="EMBL" id="FOMB01000003">
    <property type="protein sequence ID" value="SFC20184.1"/>
    <property type="molecule type" value="Genomic_DNA"/>
</dbReference>
<evidence type="ECO:0000313" key="3">
    <source>
        <dbReference type="EMBL" id="SFC20184.1"/>
    </source>
</evidence>
<evidence type="ECO:0000259" key="2">
    <source>
        <dbReference type="Pfam" id="PF08327"/>
    </source>
</evidence>
<feature type="domain" description="Activator of Hsp90 ATPase homologue 1/2-like C-terminal" evidence="2">
    <location>
        <begin position="16"/>
        <end position="151"/>
    </location>
</feature>
<comment type="similarity">
    <text evidence="1">Belongs to the AHA1 family.</text>
</comment>
<dbReference type="CDD" id="cd07814">
    <property type="entry name" value="SRPBCC_CalC_Aha1-like"/>
    <property type="match status" value="1"/>
</dbReference>
<evidence type="ECO:0000256" key="1">
    <source>
        <dbReference type="ARBA" id="ARBA00006817"/>
    </source>
</evidence>
<evidence type="ECO:0000313" key="4">
    <source>
        <dbReference type="Proteomes" id="UP000182258"/>
    </source>
</evidence>
<gene>
    <name evidence="3" type="ORF">SAMN04488059_1033</name>
</gene>
<dbReference type="InterPro" id="IPR023393">
    <property type="entry name" value="START-like_dom_sf"/>
</dbReference>
<name>A0A1I1H8A0_9HYPH</name>
<reference evidence="3 4" key="1">
    <citation type="submission" date="2016-10" db="EMBL/GenBank/DDBJ databases">
        <authorList>
            <person name="de Groot N.N."/>
        </authorList>
    </citation>
    <scope>NUCLEOTIDE SEQUENCE [LARGE SCALE GENOMIC DNA]</scope>
    <source>
        <strain evidence="3 4">CGMCC 1.10210</strain>
    </source>
</reference>
<dbReference type="InterPro" id="IPR013538">
    <property type="entry name" value="ASHA1/2-like_C"/>
</dbReference>